<dbReference type="Gene3D" id="1.10.10.630">
    <property type="entry name" value="DnaD domain-like"/>
    <property type="match status" value="1"/>
</dbReference>
<comment type="similarity">
    <text evidence="1">Belongs to the DnaB/DnaD family.</text>
</comment>
<dbReference type="Pfam" id="PF07261">
    <property type="entry name" value="DnaB_2"/>
    <property type="match status" value="1"/>
</dbReference>
<dbReference type="PANTHER" id="PTHR37293">
    <property type="entry name" value="PHAGE REPLICATION PROTEIN-RELATED"/>
    <property type="match status" value="1"/>
</dbReference>
<dbReference type="RefSeq" id="WP_204707153.1">
    <property type="nucleotide sequence ID" value="NZ_JBHSZV010000014.1"/>
</dbReference>
<dbReference type="Proteomes" id="UP001596410">
    <property type="component" value="Unassembled WGS sequence"/>
</dbReference>
<proteinExistence type="inferred from homology"/>
<gene>
    <name evidence="4" type="ORF">ACFQIC_07295</name>
</gene>
<protein>
    <submittedName>
        <fullName evidence="4">DnaD domain-containing protein</fullName>
    </submittedName>
</protein>
<dbReference type="InterPro" id="IPR006343">
    <property type="entry name" value="DnaB/C_C"/>
</dbReference>
<evidence type="ECO:0000259" key="3">
    <source>
        <dbReference type="Pfam" id="PF07261"/>
    </source>
</evidence>
<dbReference type="InterPro" id="IPR034829">
    <property type="entry name" value="DnaD-like_sf"/>
</dbReference>
<feature type="region of interest" description="Disordered" evidence="2">
    <location>
        <begin position="107"/>
        <end position="135"/>
    </location>
</feature>
<feature type="domain" description="DnaB/C C-terminal" evidence="3">
    <location>
        <begin position="165"/>
        <end position="234"/>
    </location>
</feature>
<dbReference type="PANTHER" id="PTHR37293:SF5">
    <property type="entry name" value="DNA REPLICATION PROTEIN"/>
    <property type="match status" value="1"/>
</dbReference>
<dbReference type="SUPFAM" id="SSF158499">
    <property type="entry name" value="DnaD domain-like"/>
    <property type="match status" value="1"/>
</dbReference>
<dbReference type="EMBL" id="JBHSZV010000014">
    <property type="protein sequence ID" value="MFC7061663.1"/>
    <property type="molecule type" value="Genomic_DNA"/>
</dbReference>
<evidence type="ECO:0000256" key="2">
    <source>
        <dbReference type="SAM" id="MobiDB-lite"/>
    </source>
</evidence>
<feature type="compositionally biased region" description="Polar residues" evidence="2">
    <location>
        <begin position="119"/>
        <end position="130"/>
    </location>
</feature>
<evidence type="ECO:0000313" key="4">
    <source>
        <dbReference type="EMBL" id="MFC7061663.1"/>
    </source>
</evidence>
<evidence type="ECO:0000313" key="5">
    <source>
        <dbReference type="Proteomes" id="UP001596410"/>
    </source>
</evidence>
<comment type="caution">
    <text evidence="4">The sequence shown here is derived from an EMBL/GenBank/DDBJ whole genome shotgun (WGS) entry which is preliminary data.</text>
</comment>
<name>A0ABW2EHN5_9BACI</name>
<dbReference type="InterPro" id="IPR053162">
    <property type="entry name" value="DnaD"/>
</dbReference>
<sequence length="340" mass="39694">MQGWVKLHRKILHSEIFDNEKMLKIFIYCLTKSSHKQAEVRVGRQKVQLEPGEFIFGRKKAATELNMNESTIRDYLKILQEDGVITIHPTNKYSVITIDNWGTYQSNEEEYDNKETTEKQQNNTTLPSEGQQKDTYKNEQELKEVKNVKEFITTTTSGPMNRDAIQFFKNNFGIIRPQISEEIVIWSEDLGDPLIMEAMKRSLDRNKPTWGYVKSILKSWINKGIRTIEQAEAEKVEYENKNHNNGTFSKGPSKQEVVPEWFKNREEQEKHNINKQPSIEDTARTIELSIKLKRSRENILDSIDHRYRLSEEDMASIREGKCSAIDILLDQLKLRVVGDP</sequence>
<reference evidence="5" key="1">
    <citation type="journal article" date="2019" name="Int. J. Syst. Evol. Microbiol.">
        <title>The Global Catalogue of Microorganisms (GCM) 10K type strain sequencing project: providing services to taxonomists for standard genome sequencing and annotation.</title>
        <authorList>
            <consortium name="The Broad Institute Genomics Platform"/>
            <consortium name="The Broad Institute Genome Sequencing Center for Infectious Disease"/>
            <person name="Wu L."/>
            <person name="Ma J."/>
        </authorList>
    </citation>
    <scope>NUCLEOTIDE SEQUENCE [LARGE SCALE GENOMIC DNA]</scope>
    <source>
        <strain evidence="5">CGMCC 4.1621</strain>
    </source>
</reference>
<accession>A0ABW2EHN5</accession>
<keyword evidence="5" id="KW-1185">Reference proteome</keyword>
<dbReference type="NCBIfam" id="TIGR01446">
    <property type="entry name" value="DnaD_dom"/>
    <property type="match status" value="1"/>
</dbReference>
<evidence type="ECO:0000256" key="1">
    <source>
        <dbReference type="ARBA" id="ARBA00093462"/>
    </source>
</evidence>
<organism evidence="4 5">
    <name type="scientific">Halobacillus seohaensis</name>
    <dbReference type="NCBI Taxonomy" id="447421"/>
    <lineage>
        <taxon>Bacteria</taxon>
        <taxon>Bacillati</taxon>
        <taxon>Bacillota</taxon>
        <taxon>Bacilli</taxon>
        <taxon>Bacillales</taxon>
        <taxon>Bacillaceae</taxon>
        <taxon>Halobacillus</taxon>
    </lineage>
</organism>